<accession>A0A518GWI2</accession>
<feature type="domain" description="Cytochrome c" evidence="8">
    <location>
        <begin position="136"/>
        <end position="212"/>
    </location>
</feature>
<evidence type="ECO:0000259" key="8">
    <source>
        <dbReference type="PROSITE" id="PS51007"/>
    </source>
</evidence>
<keyword evidence="7" id="KW-0732">Signal</keyword>
<reference evidence="9 10" key="1">
    <citation type="submission" date="2019-02" db="EMBL/GenBank/DDBJ databases">
        <title>Deep-cultivation of Planctomycetes and their phenomic and genomic characterization uncovers novel biology.</title>
        <authorList>
            <person name="Wiegand S."/>
            <person name="Jogler M."/>
            <person name="Boedeker C."/>
            <person name="Pinto D."/>
            <person name="Vollmers J."/>
            <person name="Rivas-Marin E."/>
            <person name="Kohn T."/>
            <person name="Peeters S.H."/>
            <person name="Heuer A."/>
            <person name="Rast P."/>
            <person name="Oberbeckmann S."/>
            <person name="Bunk B."/>
            <person name="Jeske O."/>
            <person name="Meyerdierks A."/>
            <person name="Storesund J.E."/>
            <person name="Kallscheuer N."/>
            <person name="Luecker S."/>
            <person name="Lage O.M."/>
            <person name="Pohl T."/>
            <person name="Merkel B.J."/>
            <person name="Hornburger P."/>
            <person name="Mueller R.-W."/>
            <person name="Bruemmer F."/>
            <person name="Labrenz M."/>
            <person name="Spormann A.M."/>
            <person name="Op den Camp H."/>
            <person name="Overmann J."/>
            <person name="Amann R."/>
            <person name="Jetten M.S.M."/>
            <person name="Mascher T."/>
            <person name="Medema M.H."/>
            <person name="Devos D.P."/>
            <person name="Kaster A.-K."/>
            <person name="Ovreas L."/>
            <person name="Rohde M."/>
            <person name="Galperin M.Y."/>
            <person name="Jogler C."/>
        </authorList>
    </citation>
    <scope>NUCLEOTIDE SEQUENCE [LARGE SCALE GENOMIC DNA]</scope>
    <source>
        <strain evidence="9 10">ElP</strain>
    </source>
</reference>
<dbReference type="InterPro" id="IPR009056">
    <property type="entry name" value="Cyt_c-like_dom"/>
</dbReference>
<dbReference type="AlphaFoldDB" id="A0A518GWI2"/>
<dbReference type="InterPro" id="IPR036909">
    <property type="entry name" value="Cyt_c-like_dom_sf"/>
</dbReference>
<protein>
    <submittedName>
        <fullName evidence="9">Cytochrome c6</fullName>
    </submittedName>
</protein>
<dbReference type="Gene3D" id="1.10.760.10">
    <property type="entry name" value="Cytochrome c-like domain"/>
    <property type="match status" value="2"/>
</dbReference>
<feature type="chain" id="PRO_5021760833" evidence="7">
    <location>
        <begin position="22"/>
        <end position="213"/>
    </location>
</feature>
<dbReference type="GO" id="GO:0046872">
    <property type="term" value="F:metal ion binding"/>
    <property type="evidence" value="ECO:0007669"/>
    <property type="project" value="UniProtKB-KW"/>
</dbReference>
<evidence type="ECO:0000256" key="3">
    <source>
        <dbReference type="ARBA" id="ARBA00022723"/>
    </source>
</evidence>
<dbReference type="EMBL" id="CP036426">
    <property type="protein sequence ID" value="QDV32957.1"/>
    <property type="molecule type" value="Genomic_DNA"/>
</dbReference>
<evidence type="ECO:0000256" key="1">
    <source>
        <dbReference type="ARBA" id="ARBA00022448"/>
    </source>
</evidence>
<evidence type="ECO:0000256" key="6">
    <source>
        <dbReference type="PROSITE-ProRule" id="PRU00433"/>
    </source>
</evidence>
<organism evidence="9 10">
    <name type="scientific">Tautonia plasticadhaerens</name>
    <dbReference type="NCBI Taxonomy" id="2527974"/>
    <lineage>
        <taxon>Bacteria</taxon>
        <taxon>Pseudomonadati</taxon>
        <taxon>Planctomycetota</taxon>
        <taxon>Planctomycetia</taxon>
        <taxon>Isosphaerales</taxon>
        <taxon>Isosphaeraceae</taxon>
        <taxon>Tautonia</taxon>
    </lineage>
</organism>
<gene>
    <name evidence="9" type="primary">petJ</name>
    <name evidence="9" type="ORF">ElP_07990</name>
</gene>
<keyword evidence="10" id="KW-1185">Reference proteome</keyword>
<dbReference type="Proteomes" id="UP000317835">
    <property type="component" value="Chromosome"/>
</dbReference>
<keyword evidence="5 6" id="KW-0408">Iron</keyword>
<evidence type="ECO:0000313" key="10">
    <source>
        <dbReference type="Proteomes" id="UP000317835"/>
    </source>
</evidence>
<evidence type="ECO:0000313" key="9">
    <source>
        <dbReference type="EMBL" id="QDV32957.1"/>
    </source>
</evidence>
<keyword evidence="3 6" id="KW-0479">Metal-binding</keyword>
<sequence precursor="true">MMQPRIALPVFGLALAALALASSPAPGGAGVRDQADDERVFALELGRRSFENNCLMCHSAGMVESLRLTPEQWAAEVDKMIGWGAPVPPEEKDGLVGYLVSSFPTDGEAPPPPMLALDAARLPTLPEPEADALPEGDPDRGASLIAEHCATCHGPDARGGELGQNLIARPVLQRPAEYAEILHDGRRRMPGFRFVLSDQQMADTLAWLGSQSD</sequence>
<evidence type="ECO:0000256" key="4">
    <source>
        <dbReference type="ARBA" id="ARBA00022982"/>
    </source>
</evidence>
<evidence type="ECO:0000256" key="5">
    <source>
        <dbReference type="ARBA" id="ARBA00023004"/>
    </source>
</evidence>
<dbReference type="RefSeq" id="WP_145267392.1">
    <property type="nucleotide sequence ID" value="NZ_CP036426.1"/>
</dbReference>
<dbReference type="SUPFAM" id="SSF46626">
    <property type="entry name" value="Cytochrome c"/>
    <property type="match status" value="2"/>
</dbReference>
<keyword evidence="4" id="KW-0249">Electron transport</keyword>
<evidence type="ECO:0000256" key="7">
    <source>
        <dbReference type="SAM" id="SignalP"/>
    </source>
</evidence>
<name>A0A518GWI2_9BACT</name>
<keyword evidence="1" id="KW-0813">Transport</keyword>
<dbReference type="GO" id="GO:0020037">
    <property type="term" value="F:heme binding"/>
    <property type="evidence" value="ECO:0007669"/>
    <property type="project" value="InterPro"/>
</dbReference>
<dbReference type="KEGG" id="tpla:ElP_07990"/>
<keyword evidence="2 6" id="KW-0349">Heme</keyword>
<dbReference type="InterPro" id="IPR051811">
    <property type="entry name" value="Cytochrome_c550/c551-like"/>
</dbReference>
<feature type="signal peptide" evidence="7">
    <location>
        <begin position="1"/>
        <end position="21"/>
    </location>
</feature>
<dbReference type="PANTHER" id="PTHR37823">
    <property type="entry name" value="CYTOCHROME C-553-LIKE"/>
    <property type="match status" value="1"/>
</dbReference>
<evidence type="ECO:0000256" key="2">
    <source>
        <dbReference type="ARBA" id="ARBA00022617"/>
    </source>
</evidence>
<dbReference type="PROSITE" id="PS51007">
    <property type="entry name" value="CYTC"/>
    <property type="match status" value="1"/>
</dbReference>
<dbReference type="GO" id="GO:0009055">
    <property type="term" value="F:electron transfer activity"/>
    <property type="evidence" value="ECO:0007669"/>
    <property type="project" value="InterPro"/>
</dbReference>
<dbReference type="Pfam" id="PF13442">
    <property type="entry name" value="Cytochrome_CBB3"/>
    <property type="match status" value="1"/>
</dbReference>
<dbReference type="OrthoDB" id="9789237at2"/>
<proteinExistence type="predicted"/>